<evidence type="ECO:0000256" key="5">
    <source>
        <dbReference type="ARBA" id="ARBA00010185"/>
    </source>
</evidence>
<evidence type="ECO:0000256" key="19">
    <source>
        <dbReference type="SAM" id="Phobius"/>
    </source>
</evidence>
<name>A0A437Q6S2_9GAMM</name>
<protein>
    <recommendedName>
        <fullName evidence="7 18">Phosphatidate cytidylyltransferase</fullName>
        <ecNumber evidence="6 18">2.7.7.41</ecNumber>
    </recommendedName>
</protein>
<keyword evidence="12 18" id="KW-0548">Nucleotidyltransferase</keyword>
<accession>A0A437Q6S2</accession>
<evidence type="ECO:0000313" key="20">
    <source>
        <dbReference type="EMBL" id="RVU30198.1"/>
    </source>
</evidence>
<evidence type="ECO:0000256" key="18">
    <source>
        <dbReference type="RuleBase" id="RU003938"/>
    </source>
</evidence>
<evidence type="ECO:0000256" key="1">
    <source>
        <dbReference type="ARBA" id="ARBA00001698"/>
    </source>
</evidence>
<dbReference type="AlphaFoldDB" id="A0A437Q6S2"/>
<feature type="transmembrane region" description="Helical" evidence="19">
    <location>
        <begin position="109"/>
        <end position="126"/>
    </location>
</feature>
<organism evidence="20 21">
    <name type="scientific">Neptunomonas marina</name>
    <dbReference type="NCBI Taxonomy" id="1815562"/>
    <lineage>
        <taxon>Bacteria</taxon>
        <taxon>Pseudomonadati</taxon>
        <taxon>Pseudomonadota</taxon>
        <taxon>Gammaproteobacteria</taxon>
        <taxon>Oceanospirillales</taxon>
        <taxon>Oceanospirillaceae</taxon>
        <taxon>Neptunomonas</taxon>
    </lineage>
</organism>
<keyword evidence="16" id="KW-0594">Phospholipid biosynthesis</keyword>
<evidence type="ECO:0000256" key="16">
    <source>
        <dbReference type="ARBA" id="ARBA00023209"/>
    </source>
</evidence>
<evidence type="ECO:0000256" key="9">
    <source>
        <dbReference type="ARBA" id="ARBA00022516"/>
    </source>
</evidence>
<evidence type="ECO:0000313" key="21">
    <source>
        <dbReference type="Proteomes" id="UP000282818"/>
    </source>
</evidence>
<proteinExistence type="inferred from homology"/>
<evidence type="ECO:0000256" key="8">
    <source>
        <dbReference type="ARBA" id="ARBA00022475"/>
    </source>
</evidence>
<comment type="similarity">
    <text evidence="5 18">Belongs to the CDS family.</text>
</comment>
<keyword evidence="11 18" id="KW-0812">Transmembrane</keyword>
<comment type="catalytic activity">
    <reaction evidence="1 18">
        <text>a 1,2-diacyl-sn-glycero-3-phosphate + CTP + H(+) = a CDP-1,2-diacyl-sn-glycerol + diphosphate</text>
        <dbReference type="Rhea" id="RHEA:16229"/>
        <dbReference type="ChEBI" id="CHEBI:15378"/>
        <dbReference type="ChEBI" id="CHEBI:33019"/>
        <dbReference type="ChEBI" id="CHEBI:37563"/>
        <dbReference type="ChEBI" id="CHEBI:58332"/>
        <dbReference type="ChEBI" id="CHEBI:58608"/>
        <dbReference type="EC" id="2.7.7.41"/>
    </reaction>
</comment>
<keyword evidence="13 19" id="KW-1133">Transmembrane helix</keyword>
<keyword evidence="9" id="KW-0444">Lipid biosynthesis</keyword>
<keyword evidence="10 18" id="KW-0808">Transferase</keyword>
<dbReference type="EMBL" id="SACQ01000005">
    <property type="protein sequence ID" value="RVU30198.1"/>
    <property type="molecule type" value="Genomic_DNA"/>
</dbReference>
<dbReference type="UniPathway" id="UPA00557">
    <property type="reaction ID" value="UER00614"/>
</dbReference>
<reference evidence="20 21" key="1">
    <citation type="submission" date="2019-01" db="EMBL/GenBank/DDBJ databases">
        <authorList>
            <person name="Chen W.-M."/>
        </authorList>
    </citation>
    <scope>NUCLEOTIDE SEQUENCE [LARGE SCALE GENOMIC DNA]</scope>
    <source>
        <strain evidence="20 21">HPM-16</strain>
    </source>
</reference>
<evidence type="ECO:0000256" key="14">
    <source>
        <dbReference type="ARBA" id="ARBA00023098"/>
    </source>
</evidence>
<feature type="transmembrane region" description="Helical" evidence="19">
    <location>
        <begin position="56"/>
        <end position="73"/>
    </location>
</feature>
<dbReference type="GO" id="GO:0004605">
    <property type="term" value="F:phosphatidate cytidylyltransferase activity"/>
    <property type="evidence" value="ECO:0007669"/>
    <property type="project" value="UniProtKB-EC"/>
</dbReference>
<dbReference type="PANTHER" id="PTHR46382:SF1">
    <property type="entry name" value="PHOSPHATIDATE CYTIDYLYLTRANSFERASE"/>
    <property type="match status" value="1"/>
</dbReference>
<evidence type="ECO:0000256" key="6">
    <source>
        <dbReference type="ARBA" id="ARBA00012487"/>
    </source>
</evidence>
<evidence type="ECO:0000256" key="3">
    <source>
        <dbReference type="ARBA" id="ARBA00005119"/>
    </source>
</evidence>
<feature type="transmembrane region" description="Helical" evidence="19">
    <location>
        <begin position="138"/>
        <end position="156"/>
    </location>
</feature>
<dbReference type="PROSITE" id="PS01315">
    <property type="entry name" value="CDS"/>
    <property type="match status" value="1"/>
</dbReference>
<feature type="transmembrane region" description="Helical" evidence="19">
    <location>
        <begin position="177"/>
        <end position="195"/>
    </location>
</feature>
<feature type="transmembrane region" description="Helical" evidence="19">
    <location>
        <begin position="201"/>
        <end position="223"/>
    </location>
</feature>
<evidence type="ECO:0000256" key="10">
    <source>
        <dbReference type="ARBA" id="ARBA00022679"/>
    </source>
</evidence>
<dbReference type="RefSeq" id="WP_127694394.1">
    <property type="nucleotide sequence ID" value="NZ_SACQ01000005.1"/>
</dbReference>
<keyword evidence="8" id="KW-1003">Cell membrane</keyword>
<dbReference type="EC" id="2.7.7.41" evidence="6 18"/>
<comment type="caution">
    <text evidence="20">The sequence shown here is derived from an EMBL/GenBank/DDBJ whole genome shotgun (WGS) entry which is preliminary data.</text>
</comment>
<dbReference type="Pfam" id="PF01148">
    <property type="entry name" value="CTP_transf_1"/>
    <property type="match status" value="1"/>
</dbReference>
<evidence type="ECO:0000256" key="7">
    <source>
        <dbReference type="ARBA" id="ARBA00019373"/>
    </source>
</evidence>
<dbReference type="PANTHER" id="PTHR46382">
    <property type="entry name" value="PHOSPHATIDATE CYTIDYLYLTRANSFERASE"/>
    <property type="match status" value="1"/>
</dbReference>
<keyword evidence="17" id="KW-1208">Phospholipid metabolism</keyword>
<comment type="pathway">
    <text evidence="3 18">Phospholipid metabolism; CDP-diacylglycerol biosynthesis; CDP-diacylglycerol from sn-glycerol 3-phosphate: step 3/3.</text>
</comment>
<sequence length="270" mass="28936">MLKQRVITAALLAPVVLACVFLLPLEYFSLFFAFVTLLGAWEWAALAGLRNVATKALFTSGVFLALAVAQQLFSAGSSVTVLLPAALVWGIAFIWVYRYPIPGAWQSTAIRALIGLLLLSAAWLSMVELKALNAGNSWILLVLLVVWAADIGAYFSGKRWGSRKLAPNVSPKKTWEGVFGGLFAVALTAAGFAYWNELSLLNLVLLTLLCVVVGLVSVMGDLFESLLKRHAGLKDSGRILPGHGGVLDRIDSILAAVPFFYIGLSALSLA</sequence>
<keyword evidence="14" id="KW-0443">Lipid metabolism</keyword>
<evidence type="ECO:0000256" key="11">
    <source>
        <dbReference type="ARBA" id="ARBA00022692"/>
    </source>
</evidence>
<evidence type="ECO:0000256" key="2">
    <source>
        <dbReference type="ARBA" id="ARBA00004651"/>
    </source>
</evidence>
<dbReference type="Proteomes" id="UP000282818">
    <property type="component" value="Unassembled WGS sequence"/>
</dbReference>
<dbReference type="GO" id="GO:0016024">
    <property type="term" value="P:CDP-diacylglycerol biosynthetic process"/>
    <property type="evidence" value="ECO:0007669"/>
    <property type="project" value="UniProtKB-UniPathway"/>
</dbReference>
<comment type="subcellular location">
    <subcellularLocation>
        <location evidence="2">Cell membrane</location>
        <topology evidence="2">Multi-pass membrane protein</topology>
    </subcellularLocation>
</comment>
<feature type="transmembrane region" description="Helical" evidence="19">
    <location>
        <begin position="79"/>
        <end position="97"/>
    </location>
</feature>
<evidence type="ECO:0000256" key="4">
    <source>
        <dbReference type="ARBA" id="ARBA00005189"/>
    </source>
</evidence>
<evidence type="ECO:0000256" key="15">
    <source>
        <dbReference type="ARBA" id="ARBA00023136"/>
    </source>
</evidence>
<evidence type="ECO:0000256" key="12">
    <source>
        <dbReference type="ARBA" id="ARBA00022695"/>
    </source>
</evidence>
<dbReference type="GO" id="GO:0005886">
    <property type="term" value="C:plasma membrane"/>
    <property type="evidence" value="ECO:0007669"/>
    <property type="project" value="UniProtKB-SubCell"/>
</dbReference>
<dbReference type="PROSITE" id="PS51257">
    <property type="entry name" value="PROKAR_LIPOPROTEIN"/>
    <property type="match status" value="1"/>
</dbReference>
<dbReference type="InterPro" id="IPR000374">
    <property type="entry name" value="PC_trans"/>
</dbReference>
<evidence type="ECO:0000256" key="17">
    <source>
        <dbReference type="ARBA" id="ARBA00023264"/>
    </source>
</evidence>
<keyword evidence="21" id="KW-1185">Reference proteome</keyword>
<keyword evidence="15 19" id="KW-0472">Membrane</keyword>
<gene>
    <name evidence="20" type="ORF">EOE65_11090</name>
</gene>
<evidence type="ECO:0000256" key="13">
    <source>
        <dbReference type="ARBA" id="ARBA00022989"/>
    </source>
</evidence>
<comment type="pathway">
    <text evidence="4">Lipid metabolism.</text>
</comment>